<dbReference type="PANTHER" id="PTHR43235:SF1">
    <property type="entry name" value="GLUTAMINE AMIDOTRANSFERASE PB2B2.05-RELATED"/>
    <property type="match status" value="1"/>
</dbReference>
<dbReference type="EMBL" id="BMRG01000009">
    <property type="protein sequence ID" value="GGP66866.1"/>
    <property type="molecule type" value="Genomic_DNA"/>
</dbReference>
<evidence type="ECO:0000313" key="2">
    <source>
        <dbReference type="Proteomes" id="UP000639606"/>
    </source>
</evidence>
<dbReference type="Pfam" id="PF07722">
    <property type="entry name" value="Peptidase_C26"/>
    <property type="match status" value="1"/>
</dbReference>
<dbReference type="GO" id="GO:0033969">
    <property type="term" value="F:gamma-glutamyl-gamma-aminobutyrate hydrolase activity"/>
    <property type="evidence" value="ECO:0007669"/>
    <property type="project" value="TreeGrafter"/>
</dbReference>
<dbReference type="PANTHER" id="PTHR43235">
    <property type="entry name" value="GLUTAMINE AMIDOTRANSFERASE PB2B2.05-RELATED"/>
    <property type="match status" value="1"/>
</dbReference>
<dbReference type="InterPro" id="IPR044668">
    <property type="entry name" value="PuuD-like"/>
</dbReference>
<dbReference type="PROSITE" id="PS51273">
    <property type="entry name" value="GATASE_TYPE_1"/>
    <property type="match status" value="1"/>
</dbReference>
<dbReference type="RefSeq" id="WP_189225238.1">
    <property type="nucleotide sequence ID" value="NZ_BMRG01000009.1"/>
</dbReference>
<accession>A0A918EEN6</accession>
<dbReference type="CDD" id="cd01745">
    <property type="entry name" value="GATase1_2"/>
    <property type="match status" value="1"/>
</dbReference>
<dbReference type="GO" id="GO:0006598">
    <property type="term" value="P:polyamine catabolic process"/>
    <property type="evidence" value="ECO:0007669"/>
    <property type="project" value="TreeGrafter"/>
</dbReference>
<dbReference type="Proteomes" id="UP000639606">
    <property type="component" value="Unassembled WGS sequence"/>
</dbReference>
<name>A0A918EEN6_9PSEU</name>
<protein>
    <submittedName>
        <fullName evidence="1">Glutamine amidotransferase</fullName>
    </submittedName>
</protein>
<comment type="caution">
    <text evidence="1">The sequence shown here is derived from an EMBL/GenBank/DDBJ whole genome shotgun (WGS) entry which is preliminary data.</text>
</comment>
<organism evidence="1 2">
    <name type="scientific">Saccharothrix coeruleofusca</name>
    <dbReference type="NCBI Taxonomy" id="33919"/>
    <lineage>
        <taxon>Bacteria</taxon>
        <taxon>Bacillati</taxon>
        <taxon>Actinomycetota</taxon>
        <taxon>Actinomycetes</taxon>
        <taxon>Pseudonocardiales</taxon>
        <taxon>Pseudonocardiaceae</taxon>
        <taxon>Saccharothrix</taxon>
    </lineage>
</organism>
<keyword evidence="1" id="KW-0315">Glutamine amidotransferase</keyword>
<gene>
    <name evidence="1" type="ORF">GCM10010185_44620</name>
</gene>
<keyword evidence="2" id="KW-1185">Reference proteome</keyword>
<reference evidence="1" key="2">
    <citation type="submission" date="2020-09" db="EMBL/GenBank/DDBJ databases">
        <authorList>
            <person name="Sun Q."/>
            <person name="Ohkuma M."/>
        </authorList>
    </citation>
    <scope>NUCLEOTIDE SEQUENCE</scope>
    <source>
        <strain evidence="1">JCM 3313</strain>
    </source>
</reference>
<dbReference type="Gene3D" id="3.40.50.880">
    <property type="match status" value="1"/>
</dbReference>
<proteinExistence type="predicted"/>
<evidence type="ECO:0000313" key="1">
    <source>
        <dbReference type="EMBL" id="GGP66866.1"/>
    </source>
</evidence>
<reference evidence="1" key="1">
    <citation type="journal article" date="2014" name="Int. J. Syst. Evol. Microbiol.">
        <title>Complete genome sequence of Corynebacterium casei LMG S-19264T (=DSM 44701T), isolated from a smear-ripened cheese.</title>
        <authorList>
            <consortium name="US DOE Joint Genome Institute (JGI-PGF)"/>
            <person name="Walter F."/>
            <person name="Albersmeier A."/>
            <person name="Kalinowski J."/>
            <person name="Ruckert C."/>
        </authorList>
    </citation>
    <scope>NUCLEOTIDE SEQUENCE</scope>
    <source>
        <strain evidence="1">JCM 3313</strain>
    </source>
</reference>
<dbReference type="GO" id="GO:0005829">
    <property type="term" value="C:cytosol"/>
    <property type="evidence" value="ECO:0007669"/>
    <property type="project" value="TreeGrafter"/>
</dbReference>
<dbReference type="InterPro" id="IPR011697">
    <property type="entry name" value="Peptidase_C26"/>
</dbReference>
<dbReference type="AlphaFoldDB" id="A0A918EEN6"/>
<sequence length="234" mass="24589">MASNGSKPLIGVTTYLERARFGVWDVDAAVLHRDYLDSVVRAGGNPVLLPPMGEWDAGAVGFLDGLVLAGGADVDPARYGAARDPRTGPARPDRDAAELALARAALELDLPLLAVCRGMQVLNVALGGTLRQHVDGHNPAPAVFERTEITVAPGTALAAVVGDRTGVNCHHHQALDELGKGLEVVAVAPDGVVEAVELPDARFALGVQSHPETDREDLRLFGALVRAAQEGRQR</sequence>
<dbReference type="InterPro" id="IPR029062">
    <property type="entry name" value="Class_I_gatase-like"/>
</dbReference>
<dbReference type="SUPFAM" id="SSF52317">
    <property type="entry name" value="Class I glutamine amidotransferase-like"/>
    <property type="match status" value="1"/>
</dbReference>